<sequence length="287" mass="30738">MRGAIQQKIVTASSLAVFWLVVGAVPAVAENLAFEPDAPVLLHIFAFILLYGHILGGAVGLLSGVVAIASPKGKPVHRIAGTTFFVSMFIAYLIGAGVAPFLNEGQRPNFVAGVMALYLLVTSWLAAKRPNPAVGWIEYVGLITSLFILSAGALFMYQGSRHPTGTVDGSPSEAFLLFLIVGVFAAIGDLHVIIRKKLVGVMRISRHLWRMCMSLFIAAGSFFLGQQQALPEFMVGTFWQFGPVLFPVVALIIWQVLVHLPKKPSIAANPAPLQTEPAVEPLTPPSA</sequence>
<organism evidence="2 3">
    <name type="scientific">Ponticaulis profundi</name>
    <dbReference type="NCBI Taxonomy" id="2665222"/>
    <lineage>
        <taxon>Bacteria</taxon>
        <taxon>Pseudomonadati</taxon>
        <taxon>Pseudomonadota</taxon>
        <taxon>Alphaproteobacteria</taxon>
        <taxon>Hyphomonadales</taxon>
        <taxon>Hyphomonadaceae</taxon>
        <taxon>Ponticaulis</taxon>
    </lineage>
</organism>
<evidence type="ECO:0000256" key="1">
    <source>
        <dbReference type="SAM" id="Phobius"/>
    </source>
</evidence>
<gene>
    <name evidence="2" type="ORF">ACFQDM_14395</name>
</gene>
<feature type="transmembrane region" description="Helical" evidence="1">
    <location>
        <begin position="81"/>
        <end position="102"/>
    </location>
</feature>
<proteinExistence type="predicted"/>
<evidence type="ECO:0000313" key="3">
    <source>
        <dbReference type="Proteomes" id="UP001596303"/>
    </source>
</evidence>
<feature type="transmembrane region" description="Helical" evidence="1">
    <location>
        <begin position="108"/>
        <end position="127"/>
    </location>
</feature>
<keyword evidence="3" id="KW-1185">Reference proteome</keyword>
<dbReference type="EMBL" id="JBHSSW010000028">
    <property type="protein sequence ID" value="MFC6199273.1"/>
    <property type="molecule type" value="Genomic_DNA"/>
</dbReference>
<keyword evidence="1" id="KW-0472">Membrane</keyword>
<keyword evidence="1" id="KW-0812">Transmembrane</keyword>
<feature type="transmembrane region" description="Helical" evidence="1">
    <location>
        <begin position="139"/>
        <end position="159"/>
    </location>
</feature>
<feature type="transmembrane region" description="Helical" evidence="1">
    <location>
        <begin position="237"/>
        <end position="257"/>
    </location>
</feature>
<dbReference type="RefSeq" id="WP_377380183.1">
    <property type="nucleotide sequence ID" value="NZ_JBHSSW010000028.1"/>
</dbReference>
<keyword evidence="1" id="KW-1133">Transmembrane helix</keyword>
<feature type="transmembrane region" description="Helical" evidence="1">
    <location>
        <begin position="45"/>
        <end position="69"/>
    </location>
</feature>
<feature type="transmembrane region" description="Helical" evidence="1">
    <location>
        <begin position="207"/>
        <end position="225"/>
    </location>
</feature>
<name>A0ABW1SCJ9_9PROT</name>
<accession>A0ABW1SCJ9</accession>
<reference evidence="3" key="1">
    <citation type="journal article" date="2019" name="Int. J. Syst. Evol. Microbiol.">
        <title>The Global Catalogue of Microorganisms (GCM) 10K type strain sequencing project: providing services to taxonomists for standard genome sequencing and annotation.</title>
        <authorList>
            <consortium name="The Broad Institute Genomics Platform"/>
            <consortium name="The Broad Institute Genome Sequencing Center for Infectious Disease"/>
            <person name="Wu L."/>
            <person name="Ma J."/>
        </authorList>
    </citation>
    <scope>NUCLEOTIDE SEQUENCE [LARGE SCALE GENOMIC DNA]</scope>
    <source>
        <strain evidence="3">CGMCC-1.15741</strain>
    </source>
</reference>
<dbReference type="Proteomes" id="UP001596303">
    <property type="component" value="Unassembled WGS sequence"/>
</dbReference>
<evidence type="ECO:0000313" key="2">
    <source>
        <dbReference type="EMBL" id="MFC6199273.1"/>
    </source>
</evidence>
<comment type="caution">
    <text evidence="2">The sequence shown here is derived from an EMBL/GenBank/DDBJ whole genome shotgun (WGS) entry which is preliminary data.</text>
</comment>
<protein>
    <recommendedName>
        <fullName evidence="4">DUF2306 domain-containing protein</fullName>
    </recommendedName>
</protein>
<evidence type="ECO:0008006" key="4">
    <source>
        <dbReference type="Google" id="ProtNLM"/>
    </source>
</evidence>
<feature type="transmembrane region" description="Helical" evidence="1">
    <location>
        <begin position="174"/>
        <end position="195"/>
    </location>
</feature>